<proteinExistence type="predicted"/>
<protein>
    <submittedName>
        <fullName evidence="1">Rhamnan synthesis F family protein</fullName>
    </submittedName>
</protein>
<name>A0A9D2GVK2_9BACT</name>
<dbReference type="Pfam" id="PF05045">
    <property type="entry name" value="RgpF"/>
    <property type="match status" value="1"/>
</dbReference>
<dbReference type="EMBL" id="DXAQ01000097">
    <property type="protein sequence ID" value="HIZ89545.1"/>
    <property type="molecule type" value="Genomic_DNA"/>
</dbReference>
<dbReference type="InterPro" id="IPR007739">
    <property type="entry name" value="RgpF"/>
</dbReference>
<reference evidence="1" key="1">
    <citation type="journal article" date="2021" name="PeerJ">
        <title>Extensive microbial diversity within the chicken gut microbiome revealed by metagenomics and culture.</title>
        <authorList>
            <person name="Gilroy R."/>
            <person name="Ravi A."/>
            <person name="Getino M."/>
            <person name="Pursley I."/>
            <person name="Horton D.L."/>
            <person name="Alikhan N.F."/>
            <person name="Baker D."/>
            <person name="Gharbi K."/>
            <person name="Hall N."/>
            <person name="Watson M."/>
            <person name="Adriaenssens E.M."/>
            <person name="Foster-Nyarko E."/>
            <person name="Jarju S."/>
            <person name="Secka A."/>
            <person name="Antonio M."/>
            <person name="Oren A."/>
            <person name="Chaudhuri R.R."/>
            <person name="La Ragione R."/>
            <person name="Hildebrand F."/>
            <person name="Pallen M.J."/>
        </authorList>
    </citation>
    <scope>NUCLEOTIDE SEQUENCE</scope>
    <source>
        <strain evidence="1">ChiW4-1371</strain>
    </source>
</reference>
<sequence>MKRICLFAGYDGKGIIEDYVLYYLQELSKVSDVYYLADNEVKQQELEKIIPYVKGAYGYHHGKYDFGSWQELINILGWDKLSEYDELILTNDSVFGPLCSIHNFMEKVEKDKEWDLCGINAAYDFHTWHISSYFLIFRKDAFLSDAFKSHINSVTKEESVKKVIEKYEVGLSRKMIEAGYTVKNIVNFRKNIYLSWRDFVKAGSPLIKRKIFTDEMFLICRTSGWEKFLKKYSEYDTSLLHNYVNQFKSSLRIFRLLGNRTFWDYALKGMIRIVLTKERKLIRIFGIYILNKYNYDTNKIKQVIK</sequence>
<evidence type="ECO:0000313" key="2">
    <source>
        <dbReference type="Proteomes" id="UP000824176"/>
    </source>
</evidence>
<evidence type="ECO:0000313" key="1">
    <source>
        <dbReference type="EMBL" id="HIZ89545.1"/>
    </source>
</evidence>
<dbReference type="Proteomes" id="UP000824176">
    <property type="component" value="Unassembled WGS sequence"/>
</dbReference>
<reference evidence="1" key="2">
    <citation type="submission" date="2021-04" db="EMBL/GenBank/DDBJ databases">
        <authorList>
            <person name="Gilroy R."/>
        </authorList>
    </citation>
    <scope>NUCLEOTIDE SEQUENCE</scope>
    <source>
        <strain evidence="1">ChiW4-1371</strain>
    </source>
</reference>
<comment type="caution">
    <text evidence="1">The sequence shown here is derived from an EMBL/GenBank/DDBJ whole genome shotgun (WGS) entry which is preliminary data.</text>
</comment>
<dbReference type="AlphaFoldDB" id="A0A9D2GVK2"/>
<organism evidence="1 2">
    <name type="scientific">Candidatus Mucispirillum faecigallinarum</name>
    <dbReference type="NCBI Taxonomy" id="2838699"/>
    <lineage>
        <taxon>Bacteria</taxon>
        <taxon>Pseudomonadati</taxon>
        <taxon>Deferribacterota</taxon>
        <taxon>Deferribacteres</taxon>
        <taxon>Deferribacterales</taxon>
        <taxon>Mucispirillaceae</taxon>
        <taxon>Mucispirillum</taxon>
    </lineage>
</organism>
<gene>
    <name evidence="1" type="ORF">H9804_06345</name>
</gene>
<accession>A0A9D2GVK2</accession>